<dbReference type="InterPro" id="IPR012677">
    <property type="entry name" value="Nucleotide-bd_a/b_plait_sf"/>
</dbReference>
<evidence type="ECO:0000256" key="1">
    <source>
        <dbReference type="ARBA" id="ARBA00022884"/>
    </source>
</evidence>
<accession>A5B302</accession>
<name>A5B302_VITVI</name>
<dbReference type="InterPro" id="IPR034240">
    <property type="entry name" value="eIF3G_RRM"/>
</dbReference>
<dbReference type="GO" id="GO:0003723">
    <property type="term" value="F:RNA binding"/>
    <property type="evidence" value="ECO:0007669"/>
    <property type="project" value="UniProtKB-UniRule"/>
</dbReference>
<dbReference type="InterPro" id="IPR035979">
    <property type="entry name" value="RBD_domain_sf"/>
</dbReference>
<keyword evidence="1 2" id="KW-0694">RNA-binding</keyword>
<dbReference type="ExpressionAtlas" id="A5B302">
    <property type="expression patterns" value="baseline and differential"/>
</dbReference>
<evidence type="ECO:0000256" key="2">
    <source>
        <dbReference type="PROSITE-ProRule" id="PRU00176"/>
    </source>
</evidence>
<dbReference type="Gene3D" id="3.30.70.330">
    <property type="match status" value="1"/>
</dbReference>
<reference evidence="4" key="1">
    <citation type="journal article" date="2007" name="PLoS ONE">
        <title>The first genome sequence of an elite grapevine cultivar (Pinot noir Vitis vinifera L.): coping with a highly heterozygous genome.</title>
        <authorList>
            <person name="Velasco R."/>
            <person name="Zharkikh A."/>
            <person name="Troggio M."/>
            <person name="Cartwright D.A."/>
            <person name="Cestaro A."/>
            <person name="Pruss D."/>
            <person name="Pindo M."/>
            <person name="FitzGerald L.M."/>
            <person name="Vezzulli S."/>
            <person name="Reid J."/>
            <person name="Malacarne G."/>
            <person name="Iliev D."/>
            <person name="Coppola G."/>
            <person name="Wardell B."/>
            <person name="Micheletti D."/>
            <person name="Macalma T."/>
            <person name="Facci M."/>
            <person name="Mitchell J.T."/>
            <person name="Perazzolli M."/>
            <person name="Eldredge G."/>
            <person name="Gatto P."/>
            <person name="Oyzerski R."/>
            <person name="Moretto M."/>
            <person name="Gutin N."/>
            <person name="Stefanini M."/>
            <person name="Chen Y."/>
            <person name="Segala C."/>
            <person name="Davenport C."/>
            <person name="Dematte L."/>
            <person name="Mraz A."/>
            <person name="Battilana J."/>
            <person name="Stormo K."/>
            <person name="Costa F."/>
            <person name="Tao Q."/>
            <person name="Si-Ammour A."/>
            <person name="Harkins T."/>
            <person name="Lackey A."/>
            <person name="Perbost C."/>
            <person name="Taillon B."/>
            <person name="Stella A."/>
            <person name="Solovyev V."/>
            <person name="Fawcett J.A."/>
            <person name="Sterck L."/>
            <person name="Vandepoele K."/>
            <person name="Grando S.M."/>
            <person name="Toppo S."/>
            <person name="Moser C."/>
            <person name="Lanchbury J."/>
            <person name="Bogden R."/>
            <person name="Skolnick M."/>
            <person name="Sgaramella V."/>
            <person name="Bhatnagar S.K."/>
            <person name="Fontana P."/>
            <person name="Gutin A."/>
            <person name="Van de Peer Y."/>
            <person name="Salamini F."/>
            <person name="Viola R."/>
        </authorList>
    </citation>
    <scope>NUCLEOTIDE SEQUENCE</scope>
</reference>
<dbReference type="Pfam" id="PF00076">
    <property type="entry name" value="RRM_1"/>
    <property type="match status" value="1"/>
</dbReference>
<organism evidence="4">
    <name type="scientific">Vitis vinifera</name>
    <name type="common">Grape</name>
    <dbReference type="NCBI Taxonomy" id="29760"/>
    <lineage>
        <taxon>Eukaryota</taxon>
        <taxon>Viridiplantae</taxon>
        <taxon>Streptophyta</taxon>
        <taxon>Embryophyta</taxon>
        <taxon>Tracheophyta</taxon>
        <taxon>Spermatophyta</taxon>
        <taxon>Magnoliopsida</taxon>
        <taxon>eudicotyledons</taxon>
        <taxon>Gunneridae</taxon>
        <taxon>Pentapetalae</taxon>
        <taxon>rosids</taxon>
        <taxon>Vitales</taxon>
        <taxon>Vitaceae</taxon>
        <taxon>Viteae</taxon>
        <taxon>Vitis</taxon>
    </lineage>
</organism>
<dbReference type="AlphaFoldDB" id="A5B302"/>
<dbReference type="InterPro" id="IPR000504">
    <property type="entry name" value="RRM_dom"/>
</dbReference>
<protein>
    <recommendedName>
        <fullName evidence="3">RRM domain-containing protein</fullName>
    </recommendedName>
</protein>
<dbReference type="PANTHER" id="PTHR10352">
    <property type="entry name" value="EUKARYOTIC TRANSLATION INITIATION FACTOR 3 SUBUNIT G"/>
    <property type="match status" value="1"/>
</dbReference>
<dbReference type="PROSITE" id="PS50102">
    <property type="entry name" value="RRM"/>
    <property type="match status" value="1"/>
</dbReference>
<dbReference type="CDD" id="cd12408">
    <property type="entry name" value="RRM_eIF3G_like"/>
    <property type="match status" value="1"/>
</dbReference>
<proteinExistence type="predicted"/>
<evidence type="ECO:0000259" key="3">
    <source>
        <dbReference type="PROSITE" id="PS50102"/>
    </source>
</evidence>
<evidence type="ECO:0000313" key="4">
    <source>
        <dbReference type="EMBL" id="CAN71963.1"/>
    </source>
</evidence>
<dbReference type="EMBL" id="AM444826">
    <property type="protein sequence ID" value="CAN71963.1"/>
    <property type="molecule type" value="Genomic_DNA"/>
</dbReference>
<gene>
    <name evidence="4" type="ORF">VITISV_030232</name>
</gene>
<dbReference type="SUPFAM" id="SSF54928">
    <property type="entry name" value="RNA-binding domain, RBD"/>
    <property type="match status" value="1"/>
</dbReference>
<sequence length="90" mass="10238">MAVSRNEENVIRVSNLSEDTHEADLRELFSRFGPPTRVYVAIDHKFGLSRGFGYVNFVNRENAERAINKLNGFVYGSLILQVEWPHSAIA</sequence>
<feature type="domain" description="RRM" evidence="3">
    <location>
        <begin position="9"/>
        <end position="87"/>
    </location>
</feature>
<dbReference type="SMART" id="SM00360">
    <property type="entry name" value="RRM"/>
    <property type="match status" value="1"/>
</dbReference>